<dbReference type="PROSITE" id="PS01195">
    <property type="entry name" value="PEPT_TRNA_HYDROL_1"/>
    <property type="match status" value="1"/>
</dbReference>
<keyword evidence="4" id="KW-0694">RNA-binding</keyword>
<reference evidence="9 10" key="1">
    <citation type="journal article" date="2016" name="Nat. Commun.">
        <title>Thousands of microbial genomes shed light on interconnected biogeochemical processes in an aquifer system.</title>
        <authorList>
            <person name="Anantharaman K."/>
            <person name="Brown C.T."/>
            <person name="Hug L.A."/>
            <person name="Sharon I."/>
            <person name="Castelle C.J."/>
            <person name="Probst A.J."/>
            <person name="Thomas B.C."/>
            <person name="Singh A."/>
            <person name="Wilkins M.J."/>
            <person name="Karaoz U."/>
            <person name="Brodie E.L."/>
            <person name="Williams K.H."/>
            <person name="Hubbard S.S."/>
            <person name="Banfield J.F."/>
        </authorList>
    </citation>
    <scope>NUCLEOTIDE SEQUENCE [LARGE SCALE GENOMIC DNA]</scope>
</reference>
<dbReference type="Pfam" id="PF01195">
    <property type="entry name" value="Pept_tRNA_hydro"/>
    <property type="match status" value="1"/>
</dbReference>
<dbReference type="Gene3D" id="3.40.50.1470">
    <property type="entry name" value="Peptidyl-tRNA hydrolase"/>
    <property type="match status" value="1"/>
</dbReference>
<dbReference type="GO" id="GO:0000049">
    <property type="term" value="F:tRNA binding"/>
    <property type="evidence" value="ECO:0007669"/>
    <property type="project" value="UniProtKB-KW"/>
</dbReference>
<comment type="catalytic activity">
    <reaction evidence="7">
        <text>an N-acyl-L-alpha-aminoacyl-tRNA + H2O = an N-acyl-L-amino acid + a tRNA + H(+)</text>
        <dbReference type="Rhea" id="RHEA:54448"/>
        <dbReference type="Rhea" id="RHEA-COMP:10123"/>
        <dbReference type="Rhea" id="RHEA-COMP:13883"/>
        <dbReference type="ChEBI" id="CHEBI:15377"/>
        <dbReference type="ChEBI" id="CHEBI:15378"/>
        <dbReference type="ChEBI" id="CHEBI:59874"/>
        <dbReference type="ChEBI" id="CHEBI:78442"/>
        <dbReference type="ChEBI" id="CHEBI:138191"/>
        <dbReference type="EC" id="3.1.1.29"/>
    </reaction>
</comment>
<evidence type="ECO:0000256" key="1">
    <source>
        <dbReference type="ARBA" id="ARBA00013260"/>
    </source>
</evidence>
<gene>
    <name evidence="9" type="ORF">A3G52_00295</name>
</gene>
<dbReference type="InterPro" id="IPR001328">
    <property type="entry name" value="Pept_tRNA_hydro"/>
</dbReference>
<evidence type="ECO:0000256" key="7">
    <source>
        <dbReference type="RuleBase" id="RU000673"/>
    </source>
</evidence>
<dbReference type="PANTHER" id="PTHR17224">
    <property type="entry name" value="PEPTIDYL-TRNA HYDROLASE"/>
    <property type="match status" value="1"/>
</dbReference>
<dbReference type="InterPro" id="IPR018171">
    <property type="entry name" value="Pept_tRNA_hydro_CS"/>
</dbReference>
<dbReference type="GO" id="GO:0004045">
    <property type="term" value="F:peptidyl-tRNA hydrolase activity"/>
    <property type="evidence" value="ECO:0007669"/>
    <property type="project" value="UniProtKB-EC"/>
</dbReference>
<dbReference type="PANTHER" id="PTHR17224:SF1">
    <property type="entry name" value="PEPTIDYL-TRNA HYDROLASE"/>
    <property type="match status" value="1"/>
</dbReference>
<dbReference type="CDD" id="cd00462">
    <property type="entry name" value="PTH"/>
    <property type="match status" value="1"/>
</dbReference>
<dbReference type="NCBIfam" id="TIGR00447">
    <property type="entry name" value="pth"/>
    <property type="match status" value="1"/>
</dbReference>
<accession>A0A1G2P3P7</accession>
<evidence type="ECO:0000256" key="3">
    <source>
        <dbReference type="ARBA" id="ARBA00022801"/>
    </source>
</evidence>
<name>A0A1G2P3P7_9BACT</name>
<comment type="similarity">
    <text evidence="5 8">Belongs to the PTH family.</text>
</comment>
<dbReference type="EMBL" id="MHSK01000017">
    <property type="protein sequence ID" value="OHA42181.1"/>
    <property type="molecule type" value="Genomic_DNA"/>
</dbReference>
<dbReference type="InterPro" id="IPR036416">
    <property type="entry name" value="Pept_tRNA_hydro_sf"/>
</dbReference>
<comment type="caution">
    <text evidence="9">The sequence shown here is derived from an EMBL/GenBank/DDBJ whole genome shotgun (WGS) entry which is preliminary data.</text>
</comment>
<dbReference type="Proteomes" id="UP000177269">
    <property type="component" value="Unassembled WGS sequence"/>
</dbReference>
<sequence length="197" mass="21740">MKYIIVGLGNPGPEYEKTRHNAGRIVAEIFRKKNNFAAFAYDKRMNALISKGSLAKGKDVLVVMPETFMNKSGNSMKGVISSAGELERTVIIHDDLDLSLDKIKVSYNKSSGGHKGVESVMRALGTEKFMRIRVGISPADKKGRAKKPHGEDKINNYILKQLKADDLKLLEKQAKKSAEAVAAIIMEGKEKAMTDFN</sequence>
<evidence type="ECO:0000256" key="4">
    <source>
        <dbReference type="ARBA" id="ARBA00022884"/>
    </source>
</evidence>
<proteinExistence type="inferred from homology"/>
<evidence type="ECO:0000256" key="8">
    <source>
        <dbReference type="RuleBase" id="RU004320"/>
    </source>
</evidence>
<dbReference type="AlphaFoldDB" id="A0A1G2P3P7"/>
<dbReference type="EC" id="3.1.1.29" evidence="1 7"/>
<evidence type="ECO:0000256" key="5">
    <source>
        <dbReference type="ARBA" id="ARBA00038063"/>
    </source>
</evidence>
<evidence type="ECO:0000256" key="6">
    <source>
        <dbReference type="ARBA" id="ARBA00050038"/>
    </source>
</evidence>
<organism evidence="9 10">
    <name type="scientific">Candidatus Taylorbacteria bacterium RIFCSPLOWO2_12_FULL_43_20</name>
    <dbReference type="NCBI Taxonomy" id="1802332"/>
    <lineage>
        <taxon>Bacteria</taxon>
        <taxon>Candidatus Tayloriibacteriota</taxon>
    </lineage>
</organism>
<protein>
    <recommendedName>
        <fullName evidence="6 7">Peptidyl-tRNA hydrolase</fullName>
        <ecNumber evidence="1 7">3.1.1.29</ecNumber>
    </recommendedName>
</protein>
<keyword evidence="3 7" id="KW-0378">Hydrolase</keyword>
<evidence type="ECO:0000256" key="2">
    <source>
        <dbReference type="ARBA" id="ARBA00022555"/>
    </source>
</evidence>
<dbReference type="SUPFAM" id="SSF53178">
    <property type="entry name" value="Peptidyl-tRNA hydrolase-like"/>
    <property type="match status" value="1"/>
</dbReference>
<evidence type="ECO:0000313" key="9">
    <source>
        <dbReference type="EMBL" id="OHA42181.1"/>
    </source>
</evidence>
<keyword evidence="2" id="KW-0820">tRNA-binding</keyword>
<evidence type="ECO:0000313" key="10">
    <source>
        <dbReference type="Proteomes" id="UP000177269"/>
    </source>
</evidence>